<proteinExistence type="predicted"/>
<protein>
    <recommendedName>
        <fullName evidence="5">cGAS/DncV-like nucleotidyltransferase C-terminal helical domain-containing protein</fullName>
    </recommendedName>
</protein>
<keyword evidence="1" id="KW-0808">Transferase</keyword>
<evidence type="ECO:0000313" key="7">
    <source>
        <dbReference type="Proteomes" id="UP000032930"/>
    </source>
</evidence>
<dbReference type="AlphaFoldDB" id="A0A0B6XES9"/>
<feature type="domain" description="cGAS/DncV-like nucleotidyltransferase C-terminal helical" evidence="5">
    <location>
        <begin position="245"/>
        <end position="350"/>
    </location>
</feature>
<dbReference type="EMBL" id="FO818637">
    <property type="protein sequence ID" value="CDM91671.1"/>
    <property type="molecule type" value="Genomic_DNA"/>
</dbReference>
<keyword evidence="3" id="KW-0547">Nucleotide-binding</keyword>
<evidence type="ECO:0000256" key="4">
    <source>
        <dbReference type="ARBA" id="ARBA00023118"/>
    </source>
</evidence>
<gene>
    <name evidence="6" type="ORF">XBW1_4322</name>
</gene>
<keyword evidence="4" id="KW-0051">Antiviral defense</keyword>
<evidence type="ECO:0000256" key="1">
    <source>
        <dbReference type="ARBA" id="ARBA00022679"/>
    </source>
</evidence>
<dbReference type="Pfam" id="PF26305">
    <property type="entry name" value="CD_NTase_C"/>
    <property type="match status" value="1"/>
</dbReference>
<sequence length="379" mass="42979">MADYGQKIKRLSERRKLPRSYTATYDSAESIAAFESITANLNKAAFTEKWETRGKLDSATRYALGAMQEVDLNYTRICYETAERVENQLKSGLSKEGINASFHLQGSVPLNIHIKGVSDVDLITIDEALLLVDREGIKASSYPAATRSALDVLRTLRNKAADVLDAAFPAARVDRSGAKSLKITGGSLPREVDVVPAIWWDTSNYQRFQQEEYRGIAIYDSKNYEYICNLPFLHIKRIEDRCDRSFGGLRKAIRLLKNLRADAVIDDLHIDLSSYDIASIMYHADISNLSYNRFFELAVLAETQRWLRYLCDNFSFAQTLYVPNETRKIFEKASMYAELKKLSQITDNLVRAVVGENDTYGVYGINMDSSRKYLSSLDV</sequence>
<evidence type="ECO:0000313" key="6">
    <source>
        <dbReference type="EMBL" id="CDM91671.1"/>
    </source>
</evidence>
<dbReference type="KEGG" id="xbv:XBW1_4322"/>
<evidence type="ECO:0000256" key="3">
    <source>
        <dbReference type="ARBA" id="ARBA00022741"/>
    </source>
</evidence>
<accession>A0A0B6XES9</accession>
<name>A0A0B6XES9_XENBV</name>
<keyword evidence="2" id="KW-0548">Nucleotidyltransferase</keyword>
<organism evidence="6 7">
    <name type="scientific">Xenorhabdus bovienii</name>
    <name type="common">Xenorhabdus nematophila subsp. bovienii</name>
    <dbReference type="NCBI Taxonomy" id="40576"/>
    <lineage>
        <taxon>Bacteria</taxon>
        <taxon>Pseudomonadati</taxon>
        <taxon>Pseudomonadota</taxon>
        <taxon>Gammaproteobacteria</taxon>
        <taxon>Enterobacterales</taxon>
        <taxon>Morganellaceae</taxon>
        <taxon>Xenorhabdus</taxon>
    </lineage>
</organism>
<evidence type="ECO:0000259" key="5">
    <source>
        <dbReference type="Pfam" id="PF26305"/>
    </source>
</evidence>
<dbReference type="Proteomes" id="UP000032930">
    <property type="component" value="Chromosome"/>
</dbReference>
<dbReference type="InterPro" id="IPR058909">
    <property type="entry name" value="CD_NTase_C"/>
</dbReference>
<evidence type="ECO:0000256" key="2">
    <source>
        <dbReference type="ARBA" id="ARBA00022695"/>
    </source>
</evidence>
<dbReference type="RefSeq" id="WP_046337624.1">
    <property type="nucleotide sequence ID" value="NZ_CAWMEF010000001.1"/>
</dbReference>
<reference evidence="6 7" key="1">
    <citation type="submission" date="2014-02" db="EMBL/GenBank/DDBJ databases">
        <authorList>
            <person name="Genoscope - CEA"/>
        </authorList>
    </citation>
    <scope>NUCLEOTIDE SEQUENCE [LARGE SCALE GENOMIC DNA]</scope>
    <source>
        <strain evidence="6 7">CS03</strain>
    </source>
</reference>